<dbReference type="InterPro" id="IPR041618">
    <property type="entry name" value="PKS_DE"/>
</dbReference>
<evidence type="ECO:0000256" key="5">
    <source>
        <dbReference type="ARBA" id="ARBA00023268"/>
    </source>
</evidence>
<protein>
    <submittedName>
        <fullName evidence="7">SDR family NAD(P)-dependent oxidoreductase</fullName>
    </submittedName>
</protein>
<organism evidence="7 8">
    <name type="scientific">Streptomyces chlorus</name>
    <dbReference type="NCBI Taxonomy" id="887452"/>
    <lineage>
        <taxon>Bacteria</taxon>
        <taxon>Bacillati</taxon>
        <taxon>Actinomycetota</taxon>
        <taxon>Actinomycetes</taxon>
        <taxon>Kitasatosporales</taxon>
        <taxon>Streptomycetaceae</taxon>
        <taxon>Streptomyces</taxon>
    </lineage>
</organism>
<reference evidence="8" key="1">
    <citation type="journal article" date="2019" name="Int. J. Syst. Evol. Microbiol.">
        <title>The Global Catalogue of Microorganisms (GCM) 10K type strain sequencing project: providing services to taxonomists for standard genome sequencing and annotation.</title>
        <authorList>
            <consortium name="The Broad Institute Genomics Platform"/>
            <consortium name="The Broad Institute Genome Sequencing Center for Infectious Disease"/>
            <person name="Wu L."/>
            <person name="Ma J."/>
        </authorList>
    </citation>
    <scope>NUCLEOTIDE SEQUENCE [LARGE SCALE GENOMIC DNA]</scope>
    <source>
        <strain evidence="8">JCM 10411</strain>
    </source>
</reference>
<dbReference type="SMART" id="SM00823">
    <property type="entry name" value="PKS_PP"/>
    <property type="match status" value="1"/>
</dbReference>
<evidence type="ECO:0000256" key="4">
    <source>
        <dbReference type="ARBA" id="ARBA00023194"/>
    </source>
</evidence>
<dbReference type="Gene3D" id="3.40.366.10">
    <property type="entry name" value="Malonyl-Coenzyme A Acyl Carrier Protein, domain 2"/>
    <property type="match status" value="1"/>
</dbReference>
<keyword evidence="8" id="KW-1185">Reference proteome</keyword>
<dbReference type="InterPro" id="IPR036736">
    <property type="entry name" value="ACP-like_sf"/>
</dbReference>
<evidence type="ECO:0000256" key="3">
    <source>
        <dbReference type="ARBA" id="ARBA00022679"/>
    </source>
</evidence>
<name>A0ABW1E4L2_9ACTN</name>
<dbReference type="InterPro" id="IPR036291">
    <property type="entry name" value="NAD(P)-bd_dom_sf"/>
</dbReference>
<dbReference type="Gene3D" id="3.40.50.720">
    <property type="entry name" value="NAD(P)-binding Rossmann-like Domain"/>
    <property type="match status" value="1"/>
</dbReference>
<dbReference type="Gene3D" id="1.10.1200.10">
    <property type="entry name" value="ACP-like"/>
    <property type="match status" value="1"/>
</dbReference>
<dbReference type="CDD" id="cd08952">
    <property type="entry name" value="KR_1_SDR_x"/>
    <property type="match status" value="1"/>
</dbReference>
<dbReference type="SMART" id="SM01294">
    <property type="entry name" value="PKS_PP_betabranch"/>
    <property type="match status" value="1"/>
</dbReference>
<dbReference type="InterPro" id="IPR014043">
    <property type="entry name" value="Acyl_transferase_dom"/>
</dbReference>
<keyword evidence="5" id="KW-0511">Multifunctional enzyme</keyword>
<evidence type="ECO:0000313" key="7">
    <source>
        <dbReference type="EMBL" id="MFC5855325.1"/>
    </source>
</evidence>
<evidence type="ECO:0000259" key="6">
    <source>
        <dbReference type="PROSITE" id="PS50075"/>
    </source>
</evidence>
<dbReference type="PROSITE" id="PS00012">
    <property type="entry name" value="PHOSPHOPANTETHEINE"/>
    <property type="match status" value="1"/>
</dbReference>
<dbReference type="SUPFAM" id="SSF51735">
    <property type="entry name" value="NAD(P)-binding Rossmann-fold domains"/>
    <property type="match status" value="2"/>
</dbReference>
<dbReference type="InterPro" id="IPR057326">
    <property type="entry name" value="KR_dom"/>
</dbReference>
<dbReference type="PROSITE" id="PS50075">
    <property type="entry name" value="CARRIER"/>
    <property type="match status" value="1"/>
</dbReference>
<keyword evidence="1" id="KW-0596">Phosphopantetheine</keyword>
<dbReference type="InterPro" id="IPR016035">
    <property type="entry name" value="Acyl_Trfase/lysoPLipase"/>
</dbReference>
<keyword evidence="4" id="KW-0045">Antibiotic biosynthesis</keyword>
<keyword evidence="2" id="KW-0597">Phosphoprotein</keyword>
<dbReference type="Proteomes" id="UP001596180">
    <property type="component" value="Unassembled WGS sequence"/>
</dbReference>
<sequence length="875" mass="92017">RLRVSHAFHSPLMDPMLEEFRTVAEGLSYEAPRIAVVSNLTGGMASAEELCSPGYWVRHVREAVRFADGVRTLADRGVTTFLELGPDGVLAAMAQETAPQGAVVVPVLRKNRDEETTLVGALARLHVHGAGPRWSAFFAGTGAQWLDLPTYAFQRGRFWPDVMPGVTPTGGDVQDTRTTDRAFWDAVEQEDFASLEAALDVEGDALSKVLPALFDWRRQQNDESVMEGWRHRIVWKALTGGATANRKTLTGTWLAVIPAEFTEDPWVNAVLDALGTQVVRLAAAGPDRAALAGELRARTEDGTRFAGVLSLLALRETAGGSVPEGVALTAVLLQALGDAALGAPLWCATRGAVSVNRTDTVNHPLQAAVWGLGRVAALEYPERWGGLVDLPETLDERAAAGFAGALAGFDGEDQLAVRTSAVLARRLVQAPGKRPVRTWDPNGTVLITGGTGALGAQVALRLAKDGVQHLVLLSRSGLAAPGADALRAQLDGLGTTVTVAACDVAERAQLAAVLADIPAEHPLTGVIHAAGVLDDGVLDRLTPERFEAVFRSKVTSALLLDELTRGWDLTAFVLFSSASAAVGNLGQANYAAANSVLDALAERRRAQDLPATSVAWGAWGGGGMAEGAGADEAAKRAGVGAMDPELACETMLRLVMEPEPTAVVAEVALDRFVAAFGTARPSALLREFPGYDSMVAATAAPVDSAAETGLRYRLAALSANRRLETVVDLVRTQAAQVLSYPDTDAVGAEKSFRDLGVDSLGAVELRNQLNKATGLSLSATLVFDHPTPSSLAEHVLGQLMPENAAGTDSEEAEIRALLASVPLAQLRDIGVLEPLLQLAGRGESAPAEDDTSDESIDSMAVADLVRAALNGQSDL</sequence>
<dbReference type="Pfam" id="PF00698">
    <property type="entry name" value="Acyl_transf_1"/>
    <property type="match status" value="1"/>
</dbReference>
<proteinExistence type="predicted"/>
<dbReference type="InterPro" id="IPR020806">
    <property type="entry name" value="PKS_PP-bd"/>
</dbReference>
<dbReference type="Pfam" id="PF18369">
    <property type="entry name" value="PKS_DE"/>
    <property type="match status" value="1"/>
</dbReference>
<evidence type="ECO:0000256" key="2">
    <source>
        <dbReference type="ARBA" id="ARBA00022553"/>
    </source>
</evidence>
<dbReference type="InterPro" id="IPR001227">
    <property type="entry name" value="Ac_transferase_dom_sf"/>
</dbReference>
<dbReference type="Gene3D" id="6.10.140.1830">
    <property type="match status" value="1"/>
</dbReference>
<dbReference type="InterPro" id="IPR009081">
    <property type="entry name" value="PP-bd_ACP"/>
</dbReference>
<feature type="non-terminal residue" evidence="7">
    <location>
        <position position="1"/>
    </location>
</feature>
<dbReference type="Pfam" id="PF00550">
    <property type="entry name" value="PP-binding"/>
    <property type="match status" value="1"/>
</dbReference>
<dbReference type="Gene3D" id="3.30.70.3290">
    <property type="match status" value="1"/>
</dbReference>
<dbReference type="SUPFAM" id="SSF52151">
    <property type="entry name" value="FabD/lysophospholipase-like"/>
    <property type="match status" value="1"/>
</dbReference>
<dbReference type="EMBL" id="JBHSOA010000063">
    <property type="protein sequence ID" value="MFC5855325.1"/>
    <property type="molecule type" value="Genomic_DNA"/>
</dbReference>
<keyword evidence="3" id="KW-0808">Transferase</keyword>
<dbReference type="InterPro" id="IPR050091">
    <property type="entry name" value="PKS_NRPS_Biosynth_Enz"/>
</dbReference>
<accession>A0ABW1E4L2</accession>
<dbReference type="SMART" id="SM00827">
    <property type="entry name" value="PKS_AT"/>
    <property type="match status" value="1"/>
</dbReference>
<feature type="domain" description="Carrier" evidence="6">
    <location>
        <begin position="724"/>
        <end position="799"/>
    </location>
</feature>
<dbReference type="PANTHER" id="PTHR43775">
    <property type="entry name" value="FATTY ACID SYNTHASE"/>
    <property type="match status" value="1"/>
</dbReference>
<evidence type="ECO:0000256" key="1">
    <source>
        <dbReference type="ARBA" id="ARBA00022450"/>
    </source>
</evidence>
<dbReference type="PANTHER" id="PTHR43775:SF51">
    <property type="entry name" value="INACTIVE PHENOLPHTHIOCEROL SYNTHESIS POLYKETIDE SYNTHASE TYPE I PKS1-RELATED"/>
    <property type="match status" value="1"/>
</dbReference>
<dbReference type="SMART" id="SM00822">
    <property type="entry name" value="PKS_KR"/>
    <property type="match status" value="1"/>
</dbReference>
<dbReference type="InterPro" id="IPR006162">
    <property type="entry name" value="Ppantetheine_attach_site"/>
</dbReference>
<dbReference type="InterPro" id="IPR013968">
    <property type="entry name" value="PKS_KR"/>
</dbReference>
<dbReference type="RefSeq" id="WP_381368126.1">
    <property type="nucleotide sequence ID" value="NZ_JBHSOA010000063.1"/>
</dbReference>
<dbReference type="SUPFAM" id="SSF47336">
    <property type="entry name" value="ACP-like"/>
    <property type="match status" value="1"/>
</dbReference>
<evidence type="ECO:0000313" key="8">
    <source>
        <dbReference type="Proteomes" id="UP001596180"/>
    </source>
</evidence>
<comment type="caution">
    <text evidence="7">The sequence shown here is derived from an EMBL/GenBank/DDBJ whole genome shotgun (WGS) entry which is preliminary data.</text>
</comment>
<dbReference type="Pfam" id="PF08659">
    <property type="entry name" value="KR"/>
    <property type="match status" value="1"/>
</dbReference>
<gene>
    <name evidence="7" type="ORF">ACFPZI_27155</name>
</gene>